<dbReference type="Gene3D" id="3.30.1330.60">
    <property type="entry name" value="OmpA-like domain"/>
    <property type="match status" value="1"/>
</dbReference>
<name>A0A2W7MZ31_9BACT</name>
<keyword evidence="1" id="KW-0472">Membrane</keyword>
<dbReference type="RefSeq" id="WP_245935020.1">
    <property type="nucleotide sequence ID" value="NZ_QKZK01000027.1"/>
</dbReference>
<evidence type="ECO:0000313" key="4">
    <source>
        <dbReference type="Proteomes" id="UP000249239"/>
    </source>
</evidence>
<dbReference type="SUPFAM" id="SSF82171">
    <property type="entry name" value="DPP6 N-terminal domain-like"/>
    <property type="match status" value="1"/>
</dbReference>
<dbReference type="AlphaFoldDB" id="A0A2W7MZ31"/>
<dbReference type="EMBL" id="QKZK01000027">
    <property type="protein sequence ID" value="PZX13070.1"/>
    <property type="molecule type" value="Genomic_DNA"/>
</dbReference>
<evidence type="ECO:0000256" key="1">
    <source>
        <dbReference type="PROSITE-ProRule" id="PRU00473"/>
    </source>
</evidence>
<proteinExistence type="predicted"/>
<dbReference type="GO" id="GO:0016020">
    <property type="term" value="C:membrane"/>
    <property type="evidence" value="ECO:0007669"/>
    <property type="project" value="UniProtKB-UniRule"/>
</dbReference>
<dbReference type="Gene3D" id="2.120.10.30">
    <property type="entry name" value="TolB, C-terminal domain"/>
    <property type="match status" value="1"/>
</dbReference>
<dbReference type="InterPro" id="IPR006665">
    <property type="entry name" value="OmpA-like"/>
</dbReference>
<dbReference type="CDD" id="cd07185">
    <property type="entry name" value="OmpA_C-like"/>
    <property type="match status" value="1"/>
</dbReference>
<dbReference type="Proteomes" id="UP000249239">
    <property type="component" value="Unassembled WGS sequence"/>
</dbReference>
<dbReference type="InterPro" id="IPR011042">
    <property type="entry name" value="6-blade_b-propeller_TolB-like"/>
</dbReference>
<keyword evidence="4" id="KW-1185">Reference proteome</keyword>
<dbReference type="InterPro" id="IPR011990">
    <property type="entry name" value="TPR-like_helical_dom_sf"/>
</dbReference>
<dbReference type="SUPFAM" id="SSF48452">
    <property type="entry name" value="TPR-like"/>
    <property type="match status" value="1"/>
</dbReference>
<dbReference type="PANTHER" id="PTHR30329:SF21">
    <property type="entry name" value="LIPOPROTEIN YIAD-RELATED"/>
    <property type="match status" value="1"/>
</dbReference>
<dbReference type="Pfam" id="PF00691">
    <property type="entry name" value="OmpA"/>
    <property type="match status" value="1"/>
</dbReference>
<gene>
    <name evidence="3" type="ORF">LX69_02733</name>
</gene>
<reference evidence="3 4" key="1">
    <citation type="submission" date="2018-06" db="EMBL/GenBank/DDBJ databases">
        <title>Genomic Encyclopedia of Archaeal and Bacterial Type Strains, Phase II (KMG-II): from individual species to whole genera.</title>
        <authorList>
            <person name="Goeker M."/>
        </authorList>
    </citation>
    <scope>NUCLEOTIDE SEQUENCE [LARGE SCALE GENOMIC DNA]</scope>
    <source>
        <strain evidence="3 4">DSM 6779</strain>
    </source>
</reference>
<dbReference type="PROSITE" id="PS51123">
    <property type="entry name" value="OMPA_2"/>
    <property type="match status" value="1"/>
</dbReference>
<comment type="caution">
    <text evidence="3">The sequence shown here is derived from an EMBL/GenBank/DDBJ whole genome shotgun (WGS) entry which is preliminary data.</text>
</comment>
<organism evidence="3 4">
    <name type="scientific">Breznakibacter xylanolyticus</name>
    <dbReference type="NCBI Taxonomy" id="990"/>
    <lineage>
        <taxon>Bacteria</taxon>
        <taxon>Pseudomonadati</taxon>
        <taxon>Bacteroidota</taxon>
        <taxon>Bacteroidia</taxon>
        <taxon>Marinilabiliales</taxon>
        <taxon>Marinilabiliaceae</taxon>
        <taxon>Breznakibacter</taxon>
    </lineage>
</organism>
<dbReference type="Pfam" id="PF07676">
    <property type="entry name" value="PD40"/>
    <property type="match status" value="2"/>
</dbReference>
<dbReference type="Gene3D" id="1.25.40.10">
    <property type="entry name" value="Tetratricopeptide repeat domain"/>
    <property type="match status" value="1"/>
</dbReference>
<accession>A0A2W7MZ31</accession>
<evidence type="ECO:0000259" key="2">
    <source>
        <dbReference type="PROSITE" id="PS51123"/>
    </source>
</evidence>
<feature type="domain" description="OmpA-like" evidence="2">
    <location>
        <begin position="552"/>
        <end position="671"/>
    </location>
</feature>
<dbReference type="PANTHER" id="PTHR30329">
    <property type="entry name" value="STATOR ELEMENT OF FLAGELLAR MOTOR COMPLEX"/>
    <property type="match status" value="1"/>
</dbReference>
<dbReference type="InterPro" id="IPR011659">
    <property type="entry name" value="WD40"/>
</dbReference>
<dbReference type="InterPro" id="IPR050330">
    <property type="entry name" value="Bact_OuterMem_StrucFunc"/>
</dbReference>
<dbReference type="SUPFAM" id="SSF103088">
    <property type="entry name" value="OmpA-like"/>
    <property type="match status" value="1"/>
</dbReference>
<protein>
    <submittedName>
        <fullName evidence="3">WD40 repeat protein</fullName>
    </submittedName>
</protein>
<dbReference type="InterPro" id="IPR036737">
    <property type="entry name" value="OmpA-like_sf"/>
</dbReference>
<sequence length="672" mass="75515">MAVLFLVPLLMGAQKSELKKAEGFYKNGEYFKALENYNASQKLGETFDLETRKKVARCYYYLNNIDKAFETFTELADDLSGNDVLLYAITAHKVGFYEGAIELFEKAKIEGANPVQVNEMIKSCQWALENSDFLPVLVNPTTAMTFGQSFGINYYEKGVVYSSALEGAGSKNVDKMGRPFMNLYYSDLKDGQIQETKRLFSEKLVFPFHVGATAFTSDYKMLFFTRAVRVKGGKDVMKIFSVKYDGKDWGNITELYINSDDYDCAHPAISPDNKVLYFVSNRRGGFGGKDLYSVELKNNNTFGEPKNLGKDINTYGDEVYPVVSKDNKLYFSSDGHYGFGGWDIFMADFINGKWTNVTNMRQPYNSTADDFGYIIDPSNSQWGFLSSNRAGDRIDDVIFYVRPREVEKVEDEKRPIAGLENLKPVEEPVEPMTPPVVPPIVDTVQEVIVATPALPNAFASVLKNSSNNEAVAGASVLLKDPVSGAIIGQAYSNADGSFNVPIPVAYQKQDQEFDLIVSKGNEFREKQMIVNIQEFDDIKKNGIILTPIFNDAVLDDISLMVIPYVGEEITAEGLAVIEKLSAYMTQNPNIVVKLNGHTDARGNRYTNLDVSQRVAEKCEQILMGKGIADDNMIPRSYAERYLVNKCRRGVYCDNETHLQNRRIEVVVWRKKN</sequence>
<evidence type="ECO:0000313" key="3">
    <source>
        <dbReference type="EMBL" id="PZX13070.1"/>
    </source>
</evidence>